<dbReference type="PANTHER" id="PTHR43784">
    <property type="entry name" value="GDSL-LIKE LIPASE/ACYLHYDROLASE, PUTATIVE (AFU_ORTHOLOGUE AFUA_2G00820)-RELATED"/>
    <property type="match status" value="1"/>
</dbReference>
<dbReference type="Gene3D" id="3.40.50.1110">
    <property type="entry name" value="SGNH hydrolase"/>
    <property type="match status" value="1"/>
</dbReference>
<evidence type="ECO:0000313" key="3">
    <source>
        <dbReference type="EMBL" id="TQL77692.1"/>
    </source>
</evidence>
<dbReference type="Proteomes" id="UP000317043">
    <property type="component" value="Unassembled WGS sequence"/>
</dbReference>
<evidence type="ECO:0000313" key="4">
    <source>
        <dbReference type="Proteomes" id="UP000317043"/>
    </source>
</evidence>
<dbReference type="Pfam" id="PF13472">
    <property type="entry name" value="Lipase_GDSL_2"/>
    <property type="match status" value="1"/>
</dbReference>
<evidence type="ECO:0000259" key="2">
    <source>
        <dbReference type="Pfam" id="PF13472"/>
    </source>
</evidence>
<feature type="domain" description="SGNH hydrolase-type esterase" evidence="2">
    <location>
        <begin position="10"/>
        <end position="182"/>
    </location>
</feature>
<dbReference type="OrthoDB" id="3465773at2"/>
<accession>A0A543AYP2</accession>
<gene>
    <name evidence="3" type="ORF">FB566_3254</name>
</gene>
<protein>
    <submittedName>
        <fullName evidence="3">Lysophospholipase L1-like esterase</fullName>
    </submittedName>
</protein>
<dbReference type="SUPFAM" id="SSF52266">
    <property type="entry name" value="SGNH hydrolase"/>
    <property type="match status" value="1"/>
</dbReference>
<dbReference type="RefSeq" id="WP_142040967.1">
    <property type="nucleotide sequence ID" value="NZ_JBHTGS010000001.1"/>
</dbReference>
<sequence length="260" mass="28954">MTQRYRGFAALGDSFTEGMNDPGKKGAFRGWADRVAERLAAENDDLTYANLAIRGRLFDQVVDDQVPAALRLRPDLVSFAAGANDAMRPGFNPHRIGTRLHEVVRVLTASGAEVILFTAPSPPPRLPGASLLRSRLISLNEVVRRVANRHSALLVNLWDDVELRDARMWSDDRLHMSPFGHAKVATDVCTVLEVAPDPAWAAQLPPVGRTAWLSRRKEDLRWARGHLAPWVKRRITKTSSGDTVTAKRPTLSRWQEPETS</sequence>
<evidence type="ECO:0000256" key="1">
    <source>
        <dbReference type="SAM" id="MobiDB-lite"/>
    </source>
</evidence>
<dbReference type="AlphaFoldDB" id="A0A543AYP2"/>
<dbReference type="EMBL" id="VFOW01000001">
    <property type="protein sequence ID" value="TQL77692.1"/>
    <property type="molecule type" value="Genomic_DNA"/>
</dbReference>
<comment type="caution">
    <text evidence="3">The sequence shown here is derived from an EMBL/GenBank/DDBJ whole genome shotgun (WGS) entry which is preliminary data.</text>
</comment>
<keyword evidence="4" id="KW-1185">Reference proteome</keyword>
<dbReference type="InterPro" id="IPR036514">
    <property type="entry name" value="SGNH_hydro_sf"/>
</dbReference>
<dbReference type="InterPro" id="IPR013830">
    <property type="entry name" value="SGNH_hydro"/>
</dbReference>
<reference evidence="3 4" key="1">
    <citation type="submission" date="2019-06" db="EMBL/GenBank/DDBJ databases">
        <title>Sequencing the genomes of 1000 actinobacteria strains.</title>
        <authorList>
            <person name="Klenk H.-P."/>
        </authorList>
    </citation>
    <scope>NUCLEOTIDE SEQUENCE [LARGE SCALE GENOMIC DNA]</scope>
    <source>
        <strain evidence="3 4">DSM 45928</strain>
    </source>
</reference>
<dbReference type="CDD" id="cd01832">
    <property type="entry name" value="SGNH_hydrolase_like_1"/>
    <property type="match status" value="1"/>
</dbReference>
<feature type="region of interest" description="Disordered" evidence="1">
    <location>
        <begin position="238"/>
        <end position="260"/>
    </location>
</feature>
<organism evidence="3 4">
    <name type="scientific">Stackebrandtia endophytica</name>
    <dbReference type="NCBI Taxonomy" id="1496996"/>
    <lineage>
        <taxon>Bacteria</taxon>
        <taxon>Bacillati</taxon>
        <taxon>Actinomycetota</taxon>
        <taxon>Actinomycetes</taxon>
        <taxon>Glycomycetales</taxon>
        <taxon>Glycomycetaceae</taxon>
        <taxon>Stackebrandtia</taxon>
    </lineage>
</organism>
<dbReference type="InParanoid" id="A0A543AYP2"/>
<dbReference type="InterPro" id="IPR053140">
    <property type="entry name" value="GDSL_Rv0518-like"/>
</dbReference>
<name>A0A543AYP2_9ACTN</name>
<proteinExistence type="predicted"/>
<dbReference type="PANTHER" id="PTHR43784:SF2">
    <property type="entry name" value="GDSL-LIKE LIPASE_ACYLHYDROLASE, PUTATIVE (AFU_ORTHOLOGUE AFUA_2G00820)-RELATED"/>
    <property type="match status" value="1"/>
</dbReference>